<dbReference type="Proteomes" id="UP000033140">
    <property type="component" value="Unassembled WGS sequence"/>
</dbReference>
<name>A0A0E9NAB4_SAICN</name>
<reference evidence="1 2" key="3">
    <citation type="journal article" date="2015" name="Genome Announc.">
        <title>Draft Genome Sequence of the Archiascomycetous Yeast Saitoella complicata.</title>
        <authorList>
            <person name="Yamauchi K."/>
            <person name="Kondo S."/>
            <person name="Hamamoto M."/>
            <person name="Takahashi Y."/>
            <person name="Ogura Y."/>
            <person name="Hayashi T."/>
            <person name="Nishida H."/>
        </authorList>
    </citation>
    <scope>NUCLEOTIDE SEQUENCE [LARGE SCALE GENOMIC DNA]</scope>
    <source>
        <strain evidence="1 2">NRRL Y-17804</strain>
    </source>
</reference>
<dbReference type="AlphaFoldDB" id="A0A0E9NAB4"/>
<reference evidence="1 2" key="1">
    <citation type="journal article" date="2011" name="J. Gen. Appl. Microbiol.">
        <title>Draft genome sequencing of the enigmatic yeast Saitoella complicata.</title>
        <authorList>
            <person name="Nishida H."/>
            <person name="Hamamoto M."/>
            <person name="Sugiyama J."/>
        </authorList>
    </citation>
    <scope>NUCLEOTIDE SEQUENCE [LARGE SCALE GENOMIC DNA]</scope>
    <source>
        <strain evidence="1 2">NRRL Y-17804</strain>
    </source>
</reference>
<proteinExistence type="predicted"/>
<reference evidence="1 2" key="2">
    <citation type="journal article" date="2014" name="J. Gen. Appl. Microbiol.">
        <title>The early diverging ascomycetous budding yeast Saitoella complicata has three histone deacetylases belonging to the Clr6, Hos2, and Rpd3 lineages.</title>
        <authorList>
            <person name="Nishida H."/>
            <person name="Matsumoto T."/>
            <person name="Kondo S."/>
            <person name="Hamamoto M."/>
            <person name="Yoshikawa H."/>
        </authorList>
    </citation>
    <scope>NUCLEOTIDE SEQUENCE [LARGE SCALE GENOMIC DNA]</scope>
    <source>
        <strain evidence="1 2">NRRL Y-17804</strain>
    </source>
</reference>
<comment type="caution">
    <text evidence="1">The sequence shown here is derived from an EMBL/GenBank/DDBJ whole genome shotgun (WGS) entry which is preliminary data.</text>
</comment>
<evidence type="ECO:0000313" key="2">
    <source>
        <dbReference type="Proteomes" id="UP000033140"/>
    </source>
</evidence>
<sequence>MGKSRGFTYTVRCRRPPKRVGFCRTTRTEITLFCSTDLLLGISSHLSFLSYLSSVLPRCPQPSISSSASIDPTFAFSHAPQAFRTNPEVIEVGLLRALCLLSFFPPNDQQRINRSGQVLCTRRFAESDSEKTAVGDGCARATCVGASKNMDTCKAISIIQSPETFTDKSTIVRLPSWSNSGTLSNPSRGRCQS</sequence>
<organism evidence="1 2">
    <name type="scientific">Saitoella complicata (strain BCRC 22490 / CBS 7301 / JCM 7358 / NBRC 10748 / NRRL Y-17804)</name>
    <dbReference type="NCBI Taxonomy" id="698492"/>
    <lineage>
        <taxon>Eukaryota</taxon>
        <taxon>Fungi</taxon>
        <taxon>Dikarya</taxon>
        <taxon>Ascomycota</taxon>
        <taxon>Taphrinomycotina</taxon>
        <taxon>Taphrinomycotina incertae sedis</taxon>
        <taxon>Saitoella</taxon>
    </lineage>
</organism>
<gene>
    <name evidence="1" type="ORF">G7K_1045-t1</name>
</gene>
<keyword evidence="2" id="KW-1185">Reference proteome</keyword>
<protein>
    <submittedName>
        <fullName evidence="1">Uncharacterized protein</fullName>
    </submittedName>
</protein>
<evidence type="ECO:0000313" key="1">
    <source>
        <dbReference type="EMBL" id="GAO46827.1"/>
    </source>
</evidence>
<dbReference type="EMBL" id="BACD03000006">
    <property type="protein sequence ID" value="GAO46827.1"/>
    <property type="molecule type" value="Genomic_DNA"/>
</dbReference>
<accession>A0A0E9NAB4</accession>